<evidence type="ECO:0000256" key="1">
    <source>
        <dbReference type="SAM" id="MobiDB-lite"/>
    </source>
</evidence>
<dbReference type="InterPro" id="IPR054448">
    <property type="entry name" value="HTH_put_ascomycetes"/>
</dbReference>
<feature type="region of interest" description="Disordered" evidence="1">
    <location>
        <begin position="1"/>
        <end position="100"/>
    </location>
</feature>
<dbReference type="OrthoDB" id="4085451at2759"/>
<sequence>MGSSASKASRDTVRKFPSQATQAVTKANKQTVPRPNVGASNPAPPLTESRDDGLDPSDVTGDFSRRLQQMGVVQPNPTYSPSSTAGTHGDAAPPTPLGPMFPSASNNTTLSVLEARQRLQRAAEEELEAGGQSSSQSRRFVDMRTLVDAMQLRHRGMSSADIERKLRMRPGLLQNIGNRNLISHISPN</sequence>
<dbReference type="HOGENOM" id="CLU_087328_1_0_1"/>
<feature type="compositionally biased region" description="Polar residues" evidence="1">
    <location>
        <begin position="75"/>
        <end position="86"/>
    </location>
</feature>
<dbReference type="EMBL" id="KL648689">
    <property type="protein sequence ID" value="KEY65710.1"/>
    <property type="molecule type" value="Genomic_DNA"/>
</dbReference>
<evidence type="ECO:0000313" key="4">
    <source>
        <dbReference type="Proteomes" id="UP000028045"/>
    </source>
</evidence>
<accession>A0A084AK81</accession>
<organism evidence="3 4">
    <name type="scientific">Stachybotrys chartarum (strain CBS 109288 / IBT 7711)</name>
    <name type="common">Toxic black mold</name>
    <name type="synonym">Stilbospora chartarum</name>
    <dbReference type="NCBI Taxonomy" id="1280523"/>
    <lineage>
        <taxon>Eukaryota</taxon>
        <taxon>Fungi</taxon>
        <taxon>Dikarya</taxon>
        <taxon>Ascomycota</taxon>
        <taxon>Pezizomycotina</taxon>
        <taxon>Sordariomycetes</taxon>
        <taxon>Hypocreomycetidae</taxon>
        <taxon>Hypocreales</taxon>
        <taxon>Stachybotryaceae</taxon>
        <taxon>Stachybotrys</taxon>
    </lineage>
</organism>
<gene>
    <name evidence="3" type="ORF">S7711_07536</name>
</gene>
<feature type="compositionally biased region" description="Polar residues" evidence="1">
    <location>
        <begin position="18"/>
        <end position="33"/>
    </location>
</feature>
<protein>
    <recommendedName>
        <fullName evidence="2">Helix-turn-helix domain-containing protein</fullName>
    </recommendedName>
</protein>
<evidence type="ECO:0000259" key="2">
    <source>
        <dbReference type="Pfam" id="PF22943"/>
    </source>
</evidence>
<keyword evidence="4" id="KW-1185">Reference proteome</keyword>
<name>A0A084AK81_STACB</name>
<evidence type="ECO:0000313" key="3">
    <source>
        <dbReference type="EMBL" id="KEY65710.1"/>
    </source>
</evidence>
<dbReference type="Proteomes" id="UP000028045">
    <property type="component" value="Unassembled WGS sequence"/>
</dbReference>
<dbReference type="Pfam" id="PF22943">
    <property type="entry name" value="HTH_68"/>
    <property type="match status" value="1"/>
</dbReference>
<reference evidence="3 4" key="1">
    <citation type="journal article" date="2014" name="BMC Genomics">
        <title>Comparative genome sequencing reveals chemotype-specific gene clusters in the toxigenic black mold Stachybotrys.</title>
        <authorList>
            <person name="Semeiks J."/>
            <person name="Borek D."/>
            <person name="Otwinowski Z."/>
            <person name="Grishin N.V."/>
        </authorList>
    </citation>
    <scope>NUCLEOTIDE SEQUENCE [LARGE SCALE GENOMIC DNA]</scope>
    <source>
        <strain evidence="4">CBS 109288 / IBT 7711</strain>
    </source>
</reference>
<feature type="domain" description="Helix-turn-helix" evidence="2">
    <location>
        <begin position="140"/>
        <end position="184"/>
    </location>
</feature>
<dbReference type="AlphaFoldDB" id="A0A084AK81"/>
<proteinExistence type="predicted"/>